<keyword evidence="7" id="KW-0238">DNA-binding</keyword>
<gene>
    <name evidence="12" type="ORF">PV05_03531</name>
</gene>
<evidence type="ECO:0000256" key="5">
    <source>
        <dbReference type="ARBA" id="ARBA00022833"/>
    </source>
</evidence>
<evidence type="ECO:0000313" key="13">
    <source>
        <dbReference type="Proteomes" id="UP000054342"/>
    </source>
</evidence>
<evidence type="ECO:0000256" key="2">
    <source>
        <dbReference type="ARBA" id="ARBA00022723"/>
    </source>
</evidence>
<dbReference type="PROSITE" id="PS50048">
    <property type="entry name" value="ZN2_CY6_FUNGAL_2"/>
    <property type="match status" value="1"/>
</dbReference>
<organism evidence="12 13">
    <name type="scientific">Exophiala xenobiotica</name>
    <dbReference type="NCBI Taxonomy" id="348802"/>
    <lineage>
        <taxon>Eukaryota</taxon>
        <taxon>Fungi</taxon>
        <taxon>Dikarya</taxon>
        <taxon>Ascomycota</taxon>
        <taxon>Pezizomycotina</taxon>
        <taxon>Eurotiomycetes</taxon>
        <taxon>Chaetothyriomycetidae</taxon>
        <taxon>Chaetothyriales</taxon>
        <taxon>Herpotrichiellaceae</taxon>
        <taxon>Exophiala</taxon>
    </lineage>
</organism>
<name>A0A0D2EWA2_9EURO</name>
<evidence type="ECO:0000313" key="12">
    <source>
        <dbReference type="EMBL" id="KIW59050.1"/>
    </source>
</evidence>
<keyword evidence="8" id="KW-0804">Transcription</keyword>
<evidence type="ECO:0000256" key="1">
    <source>
        <dbReference type="ARBA" id="ARBA00004123"/>
    </source>
</evidence>
<dbReference type="GeneID" id="25325439"/>
<dbReference type="Pfam" id="PF00172">
    <property type="entry name" value="Zn_clus"/>
    <property type="match status" value="1"/>
</dbReference>
<dbReference type="CDD" id="cd00067">
    <property type="entry name" value="GAL4"/>
    <property type="match status" value="1"/>
</dbReference>
<evidence type="ECO:0000256" key="7">
    <source>
        <dbReference type="ARBA" id="ARBA00023125"/>
    </source>
</evidence>
<evidence type="ECO:0000256" key="10">
    <source>
        <dbReference type="SAM" id="MobiDB-lite"/>
    </source>
</evidence>
<keyword evidence="2" id="KW-0479">Metal-binding</keyword>
<dbReference type="GO" id="GO:0000978">
    <property type="term" value="F:RNA polymerase II cis-regulatory region sequence-specific DNA binding"/>
    <property type="evidence" value="ECO:0007669"/>
    <property type="project" value="InterPro"/>
</dbReference>
<dbReference type="GO" id="GO:0005634">
    <property type="term" value="C:nucleus"/>
    <property type="evidence" value="ECO:0007669"/>
    <property type="project" value="UniProtKB-SubCell"/>
</dbReference>
<accession>A0A0D2EWA2</accession>
<keyword evidence="9" id="KW-0539">Nucleus</keyword>
<dbReference type="PANTHER" id="PTHR40626:SF3">
    <property type="entry name" value="TRANSCRIPTION FACTOR WITH C2H2 AND ZN(2)-CYS(6) DNA BINDING DOMAIN (EUROFUNG)-RELATED"/>
    <property type="match status" value="1"/>
</dbReference>
<dbReference type="Proteomes" id="UP000054342">
    <property type="component" value="Unassembled WGS sequence"/>
</dbReference>
<dbReference type="STRING" id="348802.A0A0D2EWA2"/>
<keyword evidence="4" id="KW-0863">Zinc-finger</keyword>
<evidence type="ECO:0000256" key="6">
    <source>
        <dbReference type="ARBA" id="ARBA00023015"/>
    </source>
</evidence>
<keyword evidence="5" id="KW-0862">Zinc</keyword>
<dbReference type="GO" id="GO:0008270">
    <property type="term" value="F:zinc ion binding"/>
    <property type="evidence" value="ECO:0007669"/>
    <property type="project" value="UniProtKB-KW"/>
</dbReference>
<dbReference type="OrthoDB" id="654211at2759"/>
<dbReference type="InterPro" id="IPR001138">
    <property type="entry name" value="Zn2Cys6_DnaBD"/>
</dbReference>
<evidence type="ECO:0000256" key="4">
    <source>
        <dbReference type="ARBA" id="ARBA00022771"/>
    </source>
</evidence>
<evidence type="ECO:0000256" key="9">
    <source>
        <dbReference type="ARBA" id="ARBA00023242"/>
    </source>
</evidence>
<evidence type="ECO:0000256" key="3">
    <source>
        <dbReference type="ARBA" id="ARBA00022737"/>
    </source>
</evidence>
<comment type="subcellular location">
    <subcellularLocation>
        <location evidence="1">Nucleus</location>
    </subcellularLocation>
</comment>
<evidence type="ECO:0000259" key="11">
    <source>
        <dbReference type="PROSITE" id="PS50048"/>
    </source>
</evidence>
<sequence>MLTSEGASYFSWERLAVIWRETNTMYSDVLKRHVRSCNGSDKSTVALVSWTSGPANARRKACHHCVRLKRRCNLKSPCGTCLEQQKYCEYPAHARRLRNDARDPAAEEHIPTVAMDQSNTSPTAYSCREVVSTDNDLARNRPSSSPPDQAECSGIALLDVVPTPTTTPSNQWCRRSTEELGLQGQSQVADFLVALSLLPPFPRDPAVSFSFLARFTYDGAGLVYVFESDAVLHTLRKASMKMLFKSRGGASAVCDIEVEAEAEAAIDPMSIQDDTMGSCVWPGYQACSPDTIELADGSSDGNITALDFDPGDSSSLFSRSPITKVADNHFNGYESSLVLSPLWRGDELATKTLEISRALRRTVIDAQAGGSPQGRFSWSPVMEAACRDFFSPPRIRIFLEAYWSIWSPNCPVVHRPTFDIMSTPTTLLTAMVVMGACHSPSSADRVNARCWYDCVEEMVFKDTYISFAISSSNSDCQWSRHAYNRRRMVQAIQAAYAVCVYQNWDGSQASQLRIRRQRFNEMVAVARVLGFSSARHPDLTDLRRSTFDWREFILTEEMIRTLLWVYLLDSAFVIFNNMPPRLALRELGMGLACSEACFQAEDASSCYNYLKLWGTRVGRPRDTSLYSLIKSFCSGTMDSGRLDHASHEGFMNLWCVVGSFHIMIFNLEPSIAPKAQFAHIRMGLANWKAVWNQRTLNDDERFFDVPVTTGLTRSNSKDGDQNQHQDANEKLAQPPPHQIPEDEPSMWKRSGFWRHAPEYWLLANLYLDRMEYGISVGPGDQGATSFDPKPQHDDTSMSWLRDLIMKF</sequence>
<dbReference type="EMBL" id="KN847318">
    <property type="protein sequence ID" value="KIW59050.1"/>
    <property type="molecule type" value="Genomic_DNA"/>
</dbReference>
<dbReference type="InterPro" id="IPR036864">
    <property type="entry name" value="Zn2-C6_fun-type_DNA-bd_sf"/>
</dbReference>
<dbReference type="InterPro" id="IPR051059">
    <property type="entry name" value="VerF-like"/>
</dbReference>
<keyword evidence="6" id="KW-0805">Transcription regulation</keyword>
<feature type="domain" description="Zn(2)-C6 fungal-type" evidence="11">
    <location>
        <begin position="61"/>
        <end position="90"/>
    </location>
</feature>
<feature type="compositionally biased region" description="Basic and acidic residues" evidence="10">
    <location>
        <begin position="715"/>
        <end position="729"/>
    </location>
</feature>
<dbReference type="AlphaFoldDB" id="A0A0D2EWA2"/>
<feature type="region of interest" description="Disordered" evidence="10">
    <location>
        <begin position="710"/>
        <end position="744"/>
    </location>
</feature>
<dbReference type="GO" id="GO:0006351">
    <property type="term" value="P:DNA-templated transcription"/>
    <property type="evidence" value="ECO:0007669"/>
    <property type="project" value="InterPro"/>
</dbReference>
<evidence type="ECO:0000256" key="8">
    <source>
        <dbReference type="ARBA" id="ARBA00023163"/>
    </source>
</evidence>
<dbReference type="SMART" id="SM00066">
    <property type="entry name" value="GAL4"/>
    <property type="match status" value="1"/>
</dbReference>
<protein>
    <recommendedName>
        <fullName evidence="11">Zn(2)-C6 fungal-type domain-containing protein</fullName>
    </recommendedName>
</protein>
<dbReference type="InterPro" id="IPR007219">
    <property type="entry name" value="XnlR_reg_dom"/>
</dbReference>
<dbReference type="SUPFAM" id="SSF57701">
    <property type="entry name" value="Zn2/Cys6 DNA-binding domain"/>
    <property type="match status" value="1"/>
</dbReference>
<dbReference type="GO" id="GO:0000785">
    <property type="term" value="C:chromatin"/>
    <property type="evidence" value="ECO:0007669"/>
    <property type="project" value="TreeGrafter"/>
</dbReference>
<dbReference type="Pfam" id="PF04082">
    <property type="entry name" value="Fungal_trans"/>
    <property type="match status" value="1"/>
</dbReference>
<reference evidence="12 13" key="1">
    <citation type="submission" date="2015-01" db="EMBL/GenBank/DDBJ databases">
        <title>The Genome Sequence of Exophiala xenobiotica CBS118157.</title>
        <authorList>
            <consortium name="The Broad Institute Genomics Platform"/>
            <person name="Cuomo C."/>
            <person name="de Hoog S."/>
            <person name="Gorbushina A."/>
            <person name="Stielow B."/>
            <person name="Teixiera M."/>
            <person name="Abouelleil A."/>
            <person name="Chapman S.B."/>
            <person name="Priest M."/>
            <person name="Young S.K."/>
            <person name="Wortman J."/>
            <person name="Nusbaum C."/>
            <person name="Birren B."/>
        </authorList>
    </citation>
    <scope>NUCLEOTIDE SEQUENCE [LARGE SCALE GENOMIC DNA]</scope>
    <source>
        <strain evidence="12 13">CBS 118157</strain>
    </source>
</reference>
<keyword evidence="13" id="KW-1185">Reference proteome</keyword>
<dbReference type="Gene3D" id="4.10.240.10">
    <property type="entry name" value="Zn(2)-C6 fungal-type DNA-binding domain"/>
    <property type="match status" value="1"/>
</dbReference>
<dbReference type="RefSeq" id="XP_013319634.1">
    <property type="nucleotide sequence ID" value="XM_013464180.1"/>
</dbReference>
<dbReference type="PANTHER" id="PTHR40626">
    <property type="entry name" value="MIP31509P"/>
    <property type="match status" value="1"/>
</dbReference>
<dbReference type="GO" id="GO:0000981">
    <property type="term" value="F:DNA-binding transcription factor activity, RNA polymerase II-specific"/>
    <property type="evidence" value="ECO:0007669"/>
    <property type="project" value="InterPro"/>
</dbReference>
<keyword evidence="3" id="KW-0677">Repeat</keyword>
<dbReference type="HOGENOM" id="CLU_012538_0_1_1"/>
<proteinExistence type="predicted"/>